<feature type="region of interest" description="Disordered" evidence="8">
    <location>
        <begin position="116"/>
        <end position="189"/>
    </location>
</feature>
<keyword evidence="6" id="KW-0206">Cytoskeleton</keyword>
<feature type="compositionally biased region" description="Polar residues" evidence="8">
    <location>
        <begin position="250"/>
        <end position="278"/>
    </location>
</feature>
<dbReference type="PANTHER" id="PTHR15012">
    <property type="entry name" value="APICAL PROTEIN/SHROOM-RELATED"/>
    <property type="match status" value="1"/>
</dbReference>
<dbReference type="GO" id="GO:0005912">
    <property type="term" value="C:adherens junction"/>
    <property type="evidence" value="ECO:0007669"/>
    <property type="project" value="TreeGrafter"/>
</dbReference>
<dbReference type="PROSITE" id="PS51306">
    <property type="entry name" value="ASD1"/>
    <property type="match status" value="1"/>
</dbReference>
<feature type="region of interest" description="Disordered" evidence="8">
    <location>
        <begin position="404"/>
        <end position="445"/>
    </location>
</feature>
<evidence type="ECO:0000256" key="3">
    <source>
        <dbReference type="ARBA" id="ARBA00022490"/>
    </source>
</evidence>
<dbReference type="GeneID" id="114791998"/>
<feature type="compositionally biased region" description="Pro residues" evidence="8">
    <location>
        <begin position="126"/>
        <end position="140"/>
    </location>
</feature>
<evidence type="ECO:0000256" key="8">
    <source>
        <dbReference type="SAM" id="MobiDB-lite"/>
    </source>
</evidence>
<dbReference type="PROSITE" id="PS51307">
    <property type="entry name" value="ASD2"/>
    <property type="match status" value="1"/>
</dbReference>
<evidence type="ECO:0000256" key="6">
    <source>
        <dbReference type="ARBA" id="ARBA00023212"/>
    </source>
</evidence>
<dbReference type="GO" id="GO:0043296">
    <property type="term" value="C:apical junction complex"/>
    <property type="evidence" value="ECO:0007669"/>
    <property type="project" value="TreeGrafter"/>
</dbReference>
<evidence type="ECO:0000256" key="4">
    <source>
        <dbReference type="ARBA" id="ARBA00022701"/>
    </source>
</evidence>
<reference evidence="11" key="2">
    <citation type="submission" date="2025-08" db="UniProtKB">
        <authorList>
            <consortium name="Ensembl"/>
        </authorList>
    </citation>
    <scope>IDENTIFICATION</scope>
</reference>
<dbReference type="RefSeq" id="XP_028838519.1">
    <property type="nucleotide sequence ID" value="XM_028982686.1"/>
</dbReference>
<feature type="domain" description="ASD1" evidence="9">
    <location>
        <begin position="546"/>
        <end position="688"/>
    </location>
</feature>
<organism evidence="11 12">
    <name type="scientific">Denticeps clupeoides</name>
    <name type="common">denticle herring</name>
    <dbReference type="NCBI Taxonomy" id="299321"/>
    <lineage>
        <taxon>Eukaryota</taxon>
        <taxon>Metazoa</taxon>
        <taxon>Chordata</taxon>
        <taxon>Craniata</taxon>
        <taxon>Vertebrata</taxon>
        <taxon>Euteleostomi</taxon>
        <taxon>Actinopterygii</taxon>
        <taxon>Neopterygii</taxon>
        <taxon>Teleostei</taxon>
        <taxon>Clupei</taxon>
        <taxon>Clupeiformes</taxon>
        <taxon>Denticipitoidei</taxon>
        <taxon>Denticipitidae</taxon>
        <taxon>Denticeps</taxon>
    </lineage>
</organism>
<feature type="compositionally biased region" description="Polar residues" evidence="8">
    <location>
        <begin position="843"/>
        <end position="889"/>
    </location>
</feature>
<dbReference type="Pfam" id="PF08687">
    <property type="entry name" value="ASD2"/>
    <property type="match status" value="1"/>
</dbReference>
<dbReference type="PANTHER" id="PTHR15012:SF37">
    <property type="entry name" value="PROTEIN SHROOM1"/>
    <property type="match status" value="1"/>
</dbReference>
<evidence type="ECO:0000313" key="11">
    <source>
        <dbReference type="Ensembl" id="ENSDCDP00010018164.1"/>
    </source>
</evidence>
<dbReference type="GO" id="GO:0030864">
    <property type="term" value="C:cortical actin cytoskeleton"/>
    <property type="evidence" value="ECO:0007669"/>
    <property type="project" value="TreeGrafter"/>
</dbReference>
<evidence type="ECO:0000256" key="5">
    <source>
        <dbReference type="ARBA" id="ARBA00023203"/>
    </source>
</evidence>
<evidence type="ECO:0000313" key="12">
    <source>
        <dbReference type="Proteomes" id="UP000694580"/>
    </source>
</evidence>
<feature type="region of interest" description="Disordered" evidence="8">
    <location>
        <begin position="227"/>
        <end position="278"/>
    </location>
</feature>
<proteinExistence type="inferred from homology"/>
<keyword evidence="3" id="KW-0963">Cytoplasm</keyword>
<dbReference type="GO" id="GO:0016324">
    <property type="term" value="C:apical plasma membrane"/>
    <property type="evidence" value="ECO:0007669"/>
    <property type="project" value="TreeGrafter"/>
</dbReference>
<evidence type="ECO:0000259" key="10">
    <source>
        <dbReference type="PROSITE" id="PS51307"/>
    </source>
</evidence>
<feature type="compositionally biased region" description="Polar residues" evidence="8">
    <location>
        <begin position="146"/>
        <end position="162"/>
    </location>
</feature>
<gene>
    <name evidence="11" type="primary">shroom1</name>
</gene>
<comment type="similarity">
    <text evidence="2">Belongs to the shroom family.</text>
</comment>
<evidence type="ECO:0000259" key="9">
    <source>
        <dbReference type="PROSITE" id="PS51306"/>
    </source>
</evidence>
<dbReference type="InterPro" id="IPR027685">
    <property type="entry name" value="Shroom_fam"/>
</dbReference>
<reference evidence="11 12" key="1">
    <citation type="submission" date="2020-06" db="EMBL/GenBank/DDBJ databases">
        <authorList>
            <consortium name="Wellcome Sanger Institute Data Sharing"/>
        </authorList>
    </citation>
    <scope>NUCLEOTIDE SEQUENCE [LARGE SCALE GENOMIC DNA]</scope>
</reference>
<protein>
    <submittedName>
        <fullName evidence="11">Uncharacterized protein</fullName>
    </submittedName>
</protein>
<dbReference type="GO" id="GO:0051015">
    <property type="term" value="F:actin filament binding"/>
    <property type="evidence" value="ECO:0007669"/>
    <property type="project" value="InterPro"/>
</dbReference>
<dbReference type="Pfam" id="PF08688">
    <property type="entry name" value="ASD1"/>
    <property type="match status" value="1"/>
</dbReference>
<feature type="domain" description="ASD2" evidence="10">
    <location>
        <begin position="1183"/>
        <end position="1459"/>
    </location>
</feature>
<dbReference type="Proteomes" id="UP000694580">
    <property type="component" value="Chromosome 6"/>
</dbReference>
<feature type="compositionally biased region" description="Low complexity" evidence="8">
    <location>
        <begin position="1036"/>
        <end position="1048"/>
    </location>
</feature>
<dbReference type="Ensembl" id="ENSDCDT00010019238.1">
    <property type="protein sequence ID" value="ENSDCDP00010018164.1"/>
    <property type="gene ID" value="ENSDCDG00010008269.1"/>
</dbReference>
<feature type="compositionally biased region" description="Polar residues" evidence="8">
    <location>
        <begin position="1256"/>
        <end position="1266"/>
    </location>
</feature>
<feature type="compositionally biased region" description="Low complexity" evidence="8">
    <location>
        <begin position="505"/>
        <end position="514"/>
    </location>
</feature>
<feature type="region of interest" description="Disordered" evidence="8">
    <location>
        <begin position="979"/>
        <end position="1048"/>
    </location>
</feature>
<dbReference type="GO" id="GO:0005874">
    <property type="term" value="C:microtubule"/>
    <property type="evidence" value="ECO:0007669"/>
    <property type="project" value="UniProtKB-KW"/>
</dbReference>
<feature type="region of interest" description="Disordered" evidence="8">
    <location>
        <begin position="818"/>
        <end position="898"/>
    </location>
</feature>
<dbReference type="GO" id="GO:0007015">
    <property type="term" value="P:actin filament organization"/>
    <property type="evidence" value="ECO:0007669"/>
    <property type="project" value="TreeGrafter"/>
</dbReference>
<dbReference type="GeneTree" id="ENSGT00940000160656"/>
<accession>A0AAY4BB19</accession>
<feature type="compositionally biased region" description="Basic and acidic residues" evidence="8">
    <location>
        <begin position="1147"/>
        <end position="1160"/>
    </location>
</feature>
<name>A0AAY4BB19_9TELE</name>
<feature type="compositionally biased region" description="Basic and acidic residues" evidence="8">
    <location>
        <begin position="555"/>
        <end position="564"/>
    </location>
</feature>
<evidence type="ECO:0000256" key="2">
    <source>
        <dbReference type="ARBA" id="ARBA00006469"/>
    </source>
</evidence>
<feature type="compositionally biased region" description="Polar residues" evidence="8">
    <location>
        <begin position="763"/>
        <end position="772"/>
    </location>
</feature>
<feature type="region of interest" description="Disordered" evidence="8">
    <location>
        <begin position="555"/>
        <end position="674"/>
    </location>
</feature>
<evidence type="ECO:0000256" key="7">
    <source>
        <dbReference type="PROSITE-ProRule" id="PRU00637"/>
    </source>
</evidence>
<evidence type="ECO:0000256" key="1">
    <source>
        <dbReference type="ARBA" id="ARBA00004245"/>
    </source>
</evidence>
<feature type="region of interest" description="Disordered" evidence="8">
    <location>
        <begin position="1083"/>
        <end position="1179"/>
    </location>
</feature>
<keyword evidence="5 7" id="KW-0009">Actin-binding</keyword>
<sequence length="1460" mass="163345">MDSFNFHFERMSNLDLHPLSLPISRLSPAKSASSTDQFLHHHSKGDSAYSSFSGGSSAPEYSSLFPEDLHQHSNHYADLKYVKAVYNPNILKSSSKSMDHLYHSMEGIAQQYRQEDTNGCHGSQEPLPPSSFPSPPPPLPVRLDSFVTTKNLENSRTRQSPEGQLADRSHQRSQTANPDVPCTKSDPGYAHRVSQHYQRNSANRDILAQAVEQQKSANNLSRLPPMCQSQVEHPKQPGLGSDQRERELKQASSTSDSSYPEQHCSSNSRHGPQNTVSGSIQHKGQFYFVTGVRPSAESANARQAPCSGKASVEPYRHVEERSHTTAENLFKTRHRRRSYDDLCEREVLYSRSLDKEHSSHSPDQVLSYLENAEPSQRLIGRESGRHHTSSHPFFYCGPKDLLPPYSHTESQPTPMAMDQSMVPNNEEQGNKGRRQPLGDVPSEKINKETTPLLYHLTSANRLAMMNKIENESSSDVGCHGSEGNGGPLCQPEKDMLRCMDEKCLNKSSNSSLDNSSKRPVDEKPEEGPYPCNTLDDSYKKYYREKIKDAQSKVLRETSFKRKDLQLSWPHRFKEQPVHHPSILSPVVSSSQDTIFTADKPSHLPPQATATGNTNEKRETEVHRESHQSSEKDKVKDSDQEKEKCSEQETTRSPKVAKPQVARIGSRKRLSHDQKKMCFSEPEKLHRLADGPTHKSSHSLGNELESQLLVEESGKQSLGAQGKLVESRCRTLSASSVSKNTLKHIQHKALLEYIERKMGHKNAEPQQPCSQVPKQRHSTADRPSDWGPRPYSGNAGPKKKLNRPLSAGRILDSISSSIRHAQFSSSEHGEHSQPCSWKELPSSPGKSASAESLLDQQEQSKFIHARSTSTPHPFQISSDFSVSKDAPSTTDRNKNQSVKERLRFMEQRGKSMEELGVSKVSHPSSLSKSSEQLDMLHNRMPNPNIHPHQSRFLFKVQTQPLQRFIRHRKLSGEAVLTRSGYWEPPHHRRGISVSECASGTAYSTSSSSGSPRMDSPSDIPHPFSSESCAPESNLANTSEETTSSKSQTESLIQTFVKDSSAENQLVVPSSESIHEVALSLGVTTDPTLWPSLPEGERVGEDNQSCPNDCSDPEETLNHIPSAQCAQQSASVQSVQSDEAETSNEEPGEDKAYEMEDKHKSNVEAAEADDEGPESSTDIDPSQWATLVEDLVAMDKSLVHVLCPVTNRKTALMLMEQLLSEDTLLMEEHYRKRQEETASILDQPTGSTEDDEGHSSCALPSNSLDSGSECAQTVNQRITGGDITEKKRQLITLIEAHLKDLEEQKSLLQQEELENGVRGGAMDALVKERCLPMEHERYALFIGDLERVVSLLLCLSARLARVQNALTVVDEHTDSEEKQSLDNRHRLLCKQRDDAKDLKDNLDKRERMVSSFLSKYLTEAELQGYRRFVQTKASLLIRQKDLEERERLGEEQRDALVNSLPP</sequence>
<keyword evidence="4" id="KW-0493">Microtubule</keyword>
<dbReference type="InterPro" id="IPR014799">
    <property type="entry name" value="ASD2_dom"/>
</dbReference>
<keyword evidence="12" id="KW-1185">Reference proteome</keyword>
<dbReference type="Gene3D" id="6.10.250.3120">
    <property type="match status" value="1"/>
</dbReference>
<reference evidence="11" key="3">
    <citation type="submission" date="2025-09" db="UniProtKB">
        <authorList>
            <consortium name="Ensembl"/>
        </authorList>
    </citation>
    <scope>IDENTIFICATION</scope>
</reference>
<feature type="compositionally biased region" description="Basic and acidic residues" evidence="8">
    <location>
        <begin position="614"/>
        <end position="651"/>
    </location>
</feature>
<feature type="region of interest" description="Disordered" evidence="8">
    <location>
        <begin position="505"/>
        <end position="535"/>
    </location>
</feature>
<comment type="subcellular location">
    <subcellularLocation>
        <location evidence="1">Cytoplasm</location>
        <location evidence="1">Cytoskeleton</location>
    </subcellularLocation>
</comment>
<feature type="region of interest" description="Disordered" evidence="8">
    <location>
        <begin position="760"/>
        <end position="803"/>
    </location>
</feature>
<feature type="compositionally biased region" description="Basic and acidic residues" evidence="8">
    <location>
        <begin position="515"/>
        <end position="526"/>
    </location>
</feature>
<dbReference type="InterPro" id="IPR014800">
    <property type="entry name" value="ASD1_dom"/>
</dbReference>
<feature type="compositionally biased region" description="Acidic residues" evidence="8">
    <location>
        <begin position="1136"/>
        <end position="1146"/>
    </location>
</feature>
<feature type="region of interest" description="Disordered" evidence="8">
    <location>
        <begin position="1234"/>
        <end position="1266"/>
    </location>
</feature>
<feature type="compositionally biased region" description="Low complexity" evidence="8">
    <location>
        <begin position="996"/>
        <end position="1017"/>
    </location>
</feature>
<feature type="compositionally biased region" description="Low complexity" evidence="8">
    <location>
        <begin position="1120"/>
        <end position="1135"/>
    </location>
</feature>